<evidence type="ECO:0000259" key="5">
    <source>
        <dbReference type="Pfam" id="PF00296"/>
    </source>
</evidence>
<keyword evidence="3" id="KW-0560">Oxidoreductase</keyword>
<dbReference type="Gene3D" id="3.20.20.30">
    <property type="entry name" value="Luciferase-like domain"/>
    <property type="match status" value="1"/>
</dbReference>
<dbReference type="RefSeq" id="WP_090609713.1">
    <property type="nucleotide sequence ID" value="NZ_CTEE01000002.1"/>
</dbReference>
<organism evidence="6 7">
    <name type="scientific">Mycobacterium lentiflavum</name>
    <dbReference type="NCBI Taxonomy" id="141349"/>
    <lineage>
        <taxon>Bacteria</taxon>
        <taxon>Bacillati</taxon>
        <taxon>Actinomycetota</taxon>
        <taxon>Actinomycetes</taxon>
        <taxon>Mycobacteriales</taxon>
        <taxon>Mycobacteriaceae</taxon>
        <taxon>Mycobacterium</taxon>
        <taxon>Mycobacterium simiae complex</taxon>
    </lineage>
</organism>
<dbReference type="PANTHER" id="PTHR42847">
    <property type="entry name" value="ALKANESULFONATE MONOOXYGENASE"/>
    <property type="match status" value="1"/>
</dbReference>
<evidence type="ECO:0000256" key="2">
    <source>
        <dbReference type="ARBA" id="ARBA00022643"/>
    </source>
</evidence>
<dbReference type="OrthoDB" id="3813791at2"/>
<dbReference type="GO" id="GO:0046306">
    <property type="term" value="P:alkanesulfonate catabolic process"/>
    <property type="evidence" value="ECO:0007669"/>
    <property type="project" value="TreeGrafter"/>
</dbReference>
<dbReference type="InterPro" id="IPR050172">
    <property type="entry name" value="SsuD_RutA_monooxygenase"/>
</dbReference>
<evidence type="ECO:0000313" key="6">
    <source>
        <dbReference type="EMBL" id="CQD23823.1"/>
    </source>
</evidence>
<evidence type="ECO:0000256" key="3">
    <source>
        <dbReference type="ARBA" id="ARBA00023002"/>
    </source>
</evidence>
<keyword evidence="4" id="KW-0503">Monooxygenase</keyword>
<sequence>MNSPVTVKDAGFGVMLPNFDPLRLGAPPLLAAVRLAEELGFDSGWVGDHLSFHPPVLEPCGALAAVAAVTERLVLGTGVLLLPMRNPVWTAKQLGTVAALAPDRLIVGVGVGGENPAEFEAAGYPVSQRGRRLDEAMVVLDALMRGEAVDHPGPLLRVRSPKLEPVPSSRPPLVVGGRSARAVRRAARLAEGWFGVWLSPRRVRAAVEDLRAHAEEFRRPVCTTVMLVFVHITEDAEIGRAELQRFVAGQYGMPVEAIEKWCVVGSEARVADALAEYRDAGAESFVMMPTAANVLSQYERLAAVREQLATSA</sequence>
<accession>A0A0E4CR25</accession>
<evidence type="ECO:0000256" key="1">
    <source>
        <dbReference type="ARBA" id="ARBA00022630"/>
    </source>
</evidence>
<gene>
    <name evidence="6" type="ORF">BN1232_05880</name>
</gene>
<name>A0A0E4CR25_MYCLN</name>
<keyword evidence="2" id="KW-0288">FMN</keyword>
<protein>
    <submittedName>
        <fullName evidence="6">F420-dependent methylene-tetrahydromethanopterin reductase</fullName>
    </submittedName>
</protein>
<evidence type="ECO:0000313" key="7">
    <source>
        <dbReference type="Proteomes" id="UP000199251"/>
    </source>
</evidence>
<dbReference type="PANTHER" id="PTHR42847:SF4">
    <property type="entry name" value="ALKANESULFONATE MONOOXYGENASE-RELATED"/>
    <property type="match status" value="1"/>
</dbReference>
<dbReference type="AlphaFoldDB" id="A0A0E4CR25"/>
<dbReference type="SUPFAM" id="SSF51679">
    <property type="entry name" value="Bacterial luciferase-like"/>
    <property type="match status" value="1"/>
</dbReference>
<reference evidence="6 7" key="1">
    <citation type="submission" date="2015-03" db="EMBL/GenBank/DDBJ databases">
        <authorList>
            <person name="Urmite Genomes"/>
        </authorList>
    </citation>
    <scope>NUCLEOTIDE SEQUENCE [LARGE SCALE GENOMIC DNA]</scope>
    <source>
        <strain evidence="6 7">CSUR P1491</strain>
    </source>
</reference>
<feature type="domain" description="Luciferase-like" evidence="5">
    <location>
        <begin position="12"/>
        <end position="249"/>
    </location>
</feature>
<evidence type="ECO:0000256" key="4">
    <source>
        <dbReference type="ARBA" id="ARBA00023033"/>
    </source>
</evidence>
<dbReference type="EMBL" id="CTEE01000002">
    <property type="protein sequence ID" value="CQD23823.1"/>
    <property type="molecule type" value="Genomic_DNA"/>
</dbReference>
<dbReference type="STRING" id="141349.BN1232_05880"/>
<dbReference type="InterPro" id="IPR011251">
    <property type="entry name" value="Luciferase-like_dom"/>
</dbReference>
<dbReference type="GO" id="GO:0008726">
    <property type="term" value="F:alkanesulfonate monooxygenase activity"/>
    <property type="evidence" value="ECO:0007669"/>
    <property type="project" value="TreeGrafter"/>
</dbReference>
<dbReference type="InterPro" id="IPR036661">
    <property type="entry name" value="Luciferase-like_sf"/>
</dbReference>
<dbReference type="Proteomes" id="UP000199251">
    <property type="component" value="Unassembled WGS sequence"/>
</dbReference>
<keyword evidence="1" id="KW-0285">Flavoprotein</keyword>
<proteinExistence type="predicted"/>
<dbReference type="Pfam" id="PF00296">
    <property type="entry name" value="Bac_luciferase"/>
    <property type="match status" value="1"/>
</dbReference>